<evidence type="ECO:0000313" key="24">
    <source>
        <dbReference type="Proteomes" id="UP000662088"/>
    </source>
</evidence>
<dbReference type="InterPro" id="IPR001086">
    <property type="entry name" value="Preph_deHydtase"/>
</dbReference>
<evidence type="ECO:0000256" key="1">
    <source>
        <dbReference type="ARBA" id="ARBA00000824"/>
    </source>
</evidence>
<comment type="catalytic activity">
    <reaction evidence="18">
        <text>prephenate + H(+) = 3-phenylpyruvate + CO2 + H2O</text>
        <dbReference type="Rhea" id="RHEA:21648"/>
        <dbReference type="ChEBI" id="CHEBI:15377"/>
        <dbReference type="ChEBI" id="CHEBI:15378"/>
        <dbReference type="ChEBI" id="CHEBI:16526"/>
        <dbReference type="ChEBI" id="CHEBI:18005"/>
        <dbReference type="ChEBI" id="CHEBI:29934"/>
        <dbReference type="EC" id="4.2.1.51"/>
    </reaction>
</comment>
<evidence type="ECO:0000256" key="15">
    <source>
        <dbReference type="ARBA" id="ARBA00023268"/>
    </source>
</evidence>
<evidence type="ECO:0000256" key="18">
    <source>
        <dbReference type="ARBA" id="ARBA00047848"/>
    </source>
</evidence>
<dbReference type="PANTHER" id="PTHR21022:SF19">
    <property type="entry name" value="PREPHENATE DEHYDRATASE-RELATED"/>
    <property type="match status" value="1"/>
</dbReference>
<dbReference type="InterPro" id="IPR011279">
    <property type="entry name" value="Chorismate_mutase_GmP"/>
</dbReference>
<comment type="pathway">
    <text evidence="5">Metabolic intermediate biosynthesis; prephenate biosynthesis; prephenate from chorismate: step 1/1.</text>
</comment>
<dbReference type="GO" id="GO:0004664">
    <property type="term" value="F:prephenate dehydratase activity"/>
    <property type="evidence" value="ECO:0007669"/>
    <property type="project" value="UniProtKB-EC"/>
</dbReference>
<comment type="catalytic activity">
    <reaction evidence="1">
        <text>chorismate = prephenate</text>
        <dbReference type="Rhea" id="RHEA:13897"/>
        <dbReference type="ChEBI" id="CHEBI:29748"/>
        <dbReference type="ChEBI" id="CHEBI:29934"/>
        <dbReference type="EC" id="5.4.99.5"/>
    </reaction>
</comment>
<dbReference type="InterPro" id="IPR002912">
    <property type="entry name" value="ACT_dom"/>
</dbReference>
<keyword evidence="14" id="KW-0456">Lyase</keyword>
<dbReference type="SUPFAM" id="SSF55021">
    <property type="entry name" value="ACT-like"/>
    <property type="match status" value="1"/>
</dbReference>
<accession>A0A8I0A6H6</accession>
<dbReference type="EMBL" id="JACOOQ010000001">
    <property type="protein sequence ID" value="MBC5639062.1"/>
    <property type="molecule type" value="Genomic_DNA"/>
</dbReference>
<comment type="subcellular location">
    <subcellularLocation>
        <location evidence="3">Cytoplasm</location>
    </subcellularLocation>
</comment>
<evidence type="ECO:0000256" key="5">
    <source>
        <dbReference type="ARBA" id="ARBA00004817"/>
    </source>
</evidence>
<organism evidence="23 24">
    <name type="scientific">Clostridium lentum</name>
    <dbReference type="NCBI Taxonomy" id="2763037"/>
    <lineage>
        <taxon>Bacteria</taxon>
        <taxon>Bacillati</taxon>
        <taxon>Bacillota</taxon>
        <taxon>Clostridia</taxon>
        <taxon>Eubacteriales</taxon>
        <taxon>Clostridiaceae</taxon>
        <taxon>Clostridium</taxon>
    </lineage>
</organism>
<dbReference type="SMART" id="SM00830">
    <property type="entry name" value="CM_2"/>
    <property type="match status" value="1"/>
</dbReference>
<reference evidence="23" key="1">
    <citation type="submission" date="2020-08" db="EMBL/GenBank/DDBJ databases">
        <title>Genome public.</title>
        <authorList>
            <person name="Liu C."/>
            <person name="Sun Q."/>
        </authorList>
    </citation>
    <scope>NUCLEOTIDE SEQUENCE</scope>
    <source>
        <strain evidence="23">NSJ-42</strain>
    </source>
</reference>
<keyword evidence="12" id="KW-0584">Phenylalanine biosynthesis</keyword>
<feature type="domain" description="Prephenate dehydratase" evidence="21">
    <location>
        <begin position="92"/>
        <end position="269"/>
    </location>
</feature>
<evidence type="ECO:0000256" key="16">
    <source>
        <dbReference type="ARBA" id="ARBA00031175"/>
    </source>
</evidence>
<evidence type="ECO:0000256" key="12">
    <source>
        <dbReference type="ARBA" id="ARBA00023222"/>
    </source>
</evidence>
<evidence type="ECO:0000256" key="13">
    <source>
        <dbReference type="ARBA" id="ARBA00023235"/>
    </source>
</evidence>
<comment type="pathway">
    <text evidence="4">Amino-acid biosynthesis; L-phenylalanine biosynthesis; phenylpyruvate from prephenate: step 1/1.</text>
</comment>
<dbReference type="InterPro" id="IPR036263">
    <property type="entry name" value="Chorismate_II_sf"/>
</dbReference>
<feature type="site" description="Essential for prephenate dehydratase activity" evidence="19">
    <location>
        <position position="262"/>
    </location>
</feature>
<sequence>MLDIDKLRDEIDDIDKQIIELFEKRMDVVLNVAKYKMERNLPIFNGARENAVIEKNLKRLKNKDYSNYAEKFLNDMMTTSRELQQSIMGQLKIGVQGVEGSFSEEAKISYFGEEKGMVFYDEFEDVFDALKNGEIDYGVLPVENSSTGAITVVYDLMKDYGFYIVGEQCVKVRQNLIGLKGTKISDIKEVYSHPQGFAQSSEFLKEHKEWIQIPYHNTALSVKYVCETGEKSKVAIASERAAKRYGLEVVKGNINDESENTTKFIVIGKNLEYDKFSNRVSIVFSLEDEAGTLYKLLRHFSENNINLKKIESRPISNLPWKYVLYIDFEGNLNNAEVKNAISLIQEKSRYFKLLGNYKSKE</sequence>
<dbReference type="GO" id="GO:0009094">
    <property type="term" value="P:L-phenylalanine biosynthetic process"/>
    <property type="evidence" value="ECO:0007669"/>
    <property type="project" value="UniProtKB-UniPathway"/>
</dbReference>
<proteinExistence type="predicted"/>
<dbReference type="PROSITE" id="PS51171">
    <property type="entry name" value="PREPHENATE_DEHYDR_3"/>
    <property type="match status" value="1"/>
</dbReference>
<dbReference type="GO" id="GO:0046417">
    <property type="term" value="P:chorismate metabolic process"/>
    <property type="evidence" value="ECO:0007669"/>
    <property type="project" value="InterPro"/>
</dbReference>
<gene>
    <name evidence="23" type="ORF">H8R92_01180</name>
</gene>
<evidence type="ECO:0000256" key="6">
    <source>
        <dbReference type="ARBA" id="ARBA00013147"/>
    </source>
</evidence>
<evidence type="ECO:0000256" key="8">
    <source>
        <dbReference type="ARBA" id="ARBA00021872"/>
    </source>
</evidence>
<keyword evidence="9" id="KW-0963">Cytoplasm</keyword>
<dbReference type="PANTHER" id="PTHR21022">
    <property type="entry name" value="PREPHENATE DEHYDRATASE P PROTEIN"/>
    <property type="match status" value="1"/>
</dbReference>
<keyword evidence="13 23" id="KW-0413">Isomerase</keyword>
<comment type="caution">
    <text evidence="23">The sequence shown here is derived from an EMBL/GenBank/DDBJ whole genome shotgun (WGS) entry which is preliminary data.</text>
</comment>
<evidence type="ECO:0000256" key="11">
    <source>
        <dbReference type="ARBA" id="ARBA00023141"/>
    </source>
</evidence>
<dbReference type="CDD" id="cd04905">
    <property type="entry name" value="ACT_CM-PDT"/>
    <property type="match status" value="1"/>
</dbReference>
<name>A0A8I0A6H6_9CLOT</name>
<keyword evidence="24" id="KW-1185">Reference proteome</keyword>
<dbReference type="PIRSF" id="PIRSF001500">
    <property type="entry name" value="Chor_mut_pdt_Ppr"/>
    <property type="match status" value="1"/>
</dbReference>
<dbReference type="InterPro" id="IPR045865">
    <property type="entry name" value="ACT-like_dom_sf"/>
</dbReference>
<keyword evidence="10" id="KW-0028">Amino-acid biosynthesis</keyword>
<protein>
    <recommendedName>
        <fullName evidence="7">Bifunctional chorismate mutase/prephenate dehydratase</fullName>
        <ecNumber evidence="6">4.2.1.51</ecNumber>
    </recommendedName>
    <alternativeName>
        <fullName evidence="17">Chorismate mutase-prephenate dehydratase</fullName>
    </alternativeName>
    <alternativeName>
        <fullName evidence="8">Prephenate dehydratase</fullName>
    </alternativeName>
    <alternativeName>
        <fullName evidence="16">p-protein</fullName>
    </alternativeName>
</protein>
<keyword evidence="15" id="KW-0511">Multifunctional enzyme</keyword>
<dbReference type="UniPathway" id="UPA00121">
    <property type="reaction ID" value="UER00345"/>
</dbReference>
<dbReference type="Gene3D" id="1.20.59.10">
    <property type="entry name" value="Chorismate mutase"/>
    <property type="match status" value="1"/>
</dbReference>
<evidence type="ECO:0000256" key="17">
    <source>
        <dbReference type="ARBA" id="ARBA00031520"/>
    </source>
</evidence>
<evidence type="ECO:0000256" key="14">
    <source>
        <dbReference type="ARBA" id="ARBA00023239"/>
    </source>
</evidence>
<evidence type="ECO:0000259" key="22">
    <source>
        <dbReference type="PROSITE" id="PS51671"/>
    </source>
</evidence>
<dbReference type="AlphaFoldDB" id="A0A8I0A6H6"/>
<dbReference type="SUPFAM" id="SSF48600">
    <property type="entry name" value="Chorismate mutase II"/>
    <property type="match status" value="1"/>
</dbReference>
<dbReference type="SUPFAM" id="SSF53850">
    <property type="entry name" value="Periplasmic binding protein-like II"/>
    <property type="match status" value="1"/>
</dbReference>
<dbReference type="InterPro" id="IPR002701">
    <property type="entry name" value="CM_II_prokaryot"/>
</dbReference>
<dbReference type="UniPathway" id="UPA00120">
    <property type="reaction ID" value="UER00203"/>
</dbReference>
<dbReference type="GO" id="GO:0005737">
    <property type="term" value="C:cytoplasm"/>
    <property type="evidence" value="ECO:0007669"/>
    <property type="project" value="UniProtKB-SubCell"/>
</dbReference>
<evidence type="ECO:0000256" key="9">
    <source>
        <dbReference type="ARBA" id="ARBA00022490"/>
    </source>
</evidence>
<evidence type="ECO:0000256" key="19">
    <source>
        <dbReference type="PIRSR" id="PIRSR001500-2"/>
    </source>
</evidence>
<evidence type="ECO:0000259" key="20">
    <source>
        <dbReference type="PROSITE" id="PS51168"/>
    </source>
</evidence>
<evidence type="ECO:0000256" key="4">
    <source>
        <dbReference type="ARBA" id="ARBA00004741"/>
    </source>
</evidence>
<evidence type="ECO:0000256" key="3">
    <source>
        <dbReference type="ARBA" id="ARBA00004496"/>
    </source>
</evidence>
<keyword evidence="11" id="KW-0057">Aromatic amino acid biosynthesis</keyword>
<dbReference type="Gene3D" id="3.40.190.10">
    <property type="entry name" value="Periplasmic binding protein-like II"/>
    <property type="match status" value="2"/>
</dbReference>
<feature type="domain" description="ACT" evidence="22">
    <location>
        <begin position="281"/>
        <end position="358"/>
    </location>
</feature>
<dbReference type="RefSeq" id="WP_186834463.1">
    <property type="nucleotide sequence ID" value="NZ_JACOOQ010000001.1"/>
</dbReference>
<dbReference type="Pfam" id="PF01817">
    <property type="entry name" value="CM_2"/>
    <property type="match status" value="1"/>
</dbReference>
<evidence type="ECO:0000256" key="2">
    <source>
        <dbReference type="ARBA" id="ARBA00002364"/>
    </source>
</evidence>
<feature type="domain" description="Chorismate mutase" evidence="20">
    <location>
        <begin position="1"/>
        <end position="88"/>
    </location>
</feature>
<evidence type="ECO:0000256" key="10">
    <source>
        <dbReference type="ARBA" id="ARBA00022605"/>
    </source>
</evidence>
<dbReference type="Gene3D" id="3.30.70.260">
    <property type="match status" value="1"/>
</dbReference>
<dbReference type="PROSITE" id="PS51671">
    <property type="entry name" value="ACT"/>
    <property type="match status" value="1"/>
</dbReference>
<dbReference type="InterPro" id="IPR036979">
    <property type="entry name" value="CM_dom_sf"/>
</dbReference>
<dbReference type="CDD" id="cd13631">
    <property type="entry name" value="PBP2_Ct-PDT_like"/>
    <property type="match status" value="1"/>
</dbReference>
<dbReference type="PROSITE" id="PS51168">
    <property type="entry name" value="CHORISMATE_MUT_2"/>
    <property type="match status" value="1"/>
</dbReference>
<dbReference type="NCBIfam" id="TIGR01805">
    <property type="entry name" value="CM_mono_grmpos"/>
    <property type="match status" value="1"/>
</dbReference>
<dbReference type="EC" id="4.2.1.51" evidence="6"/>
<evidence type="ECO:0000256" key="7">
    <source>
        <dbReference type="ARBA" id="ARBA00014401"/>
    </source>
</evidence>
<dbReference type="Pfam" id="PF00800">
    <property type="entry name" value="PDT"/>
    <property type="match status" value="1"/>
</dbReference>
<comment type="function">
    <text evidence="2">Catalyzes the Claisen rearrangement of chorismate to prephenate and the decarboxylation/dehydration of prephenate to phenylpyruvate.</text>
</comment>
<evidence type="ECO:0000259" key="21">
    <source>
        <dbReference type="PROSITE" id="PS51171"/>
    </source>
</evidence>
<dbReference type="InterPro" id="IPR008242">
    <property type="entry name" value="Chor_mutase/pphenate_deHydtase"/>
</dbReference>
<evidence type="ECO:0000313" key="23">
    <source>
        <dbReference type="EMBL" id="MBC5639062.1"/>
    </source>
</evidence>
<dbReference type="Proteomes" id="UP000662088">
    <property type="component" value="Unassembled WGS sequence"/>
</dbReference>
<dbReference type="GO" id="GO:0004106">
    <property type="term" value="F:chorismate mutase activity"/>
    <property type="evidence" value="ECO:0007669"/>
    <property type="project" value="UniProtKB-EC"/>
</dbReference>